<keyword evidence="3" id="KW-1185">Reference proteome</keyword>
<feature type="compositionally biased region" description="Low complexity" evidence="1">
    <location>
        <begin position="26"/>
        <end position="37"/>
    </location>
</feature>
<dbReference type="EMBL" id="OU892287">
    <property type="protein sequence ID" value="CAG9761997.1"/>
    <property type="molecule type" value="Genomic_DNA"/>
</dbReference>
<sequence>MMEDSNLHSDNEKIDDQSVIHHDEAQSQSPSSLSTVISPITTSSVKRKRFQIESFADKITESENKIRPSYTLPSSKRVSTTLLDTEYNAMKTEIKGELDNSKNLHLQCDG</sequence>
<reference evidence="2" key="1">
    <citation type="submission" date="2022-01" db="EMBL/GenBank/DDBJ databases">
        <authorList>
            <person name="King R."/>
        </authorList>
    </citation>
    <scope>NUCLEOTIDE SEQUENCE</scope>
</reference>
<dbReference type="OrthoDB" id="6778913at2759"/>
<evidence type="ECO:0000313" key="2">
    <source>
        <dbReference type="EMBL" id="CAG9761997.1"/>
    </source>
</evidence>
<evidence type="ECO:0000313" key="3">
    <source>
        <dbReference type="Proteomes" id="UP001152799"/>
    </source>
</evidence>
<dbReference type="Proteomes" id="UP001152799">
    <property type="component" value="Chromosome 11"/>
</dbReference>
<protein>
    <submittedName>
        <fullName evidence="2">Uncharacterized protein</fullName>
    </submittedName>
</protein>
<name>A0A9N9MGR5_9CUCU</name>
<dbReference type="AlphaFoldDB" id="A0A9N9MGR5"/>
<feature type="region of interest" description="Disordered" evidence="1">
    <location>
        <begin position="1"/>
        <end position="37"/>
    </location>
</feature>
<evidence type="ECO:0000256" key="1">
    <source>
        <dbReference type="SAM" id="MobiDB-lite"/>
    </source>
</evidence>
<gene>
    <name evidence="2" type="ORF">CEUTPL_LOCUS2687</name>
</gene>
<accession>A0A9N9MGR5</accession>
<organism evidence="2 3">
    <name type="scientific">Ceutorhynchus assimilis</name>
    <name type="common">cabbage seed weevil</name>
    <dbReference type="NCBI Taxonomy" id="467358"/>
    <lineage>
        <taxon>Eukaryota</taxon>
        <taxon>Metazoa</taxon>
        <taxon>Ecdysozoa</taxon>
        <taxon>Arthropoda</taxon>
        <taxon>Hexapoda</taxon>
        <taxon>Insecta</taxon>
        <taxon>Pterygota</taxon>
        <taxon>Neoptera</taxon>
        <taxon>Endopterygota</taxon>
        <taxon>Coleoptera</taxon>
        <taxon>Polyphaga</taxon>
        <taxon>Cucujiformia</taxon>
        <taxon>Curculionidae</taxon>
        <taxon>Ceutorhynchinae</taxon>
        <taxon>Ceutorhynchus</taxon>
    </lineage>
</organism>
<feature type="compositionally biased region" description="Basic and acidic residues" evidence="1">
    <location>
        <begin position="1"/>
        <end position="25"/>
    </location>
</feature>
<proteinExistence type="predicted"/>